<comment type="caution">
    <text evidence="2">The sequence shown here is derived from an EMBL/GenBank/DDBJ whole genome shotgun (WGS) entry which is preliminary data.</text>
</comment>
<evidence type="ECO:0000313" key="3">
    <source>
        <dbReference type="Proteomes" id="UP000821853"/>
    </source>
</evidence>
<dbReference type="EMBL" id="JABSTR010000004">
    <property type="protein sequence ID" value="KAH9366147.1"/>
    <property type="molecule type" value="Genomic_DNA"/>
</dbReference>
<dbReference type="Pfam" id="PF20700">
    <property type="entry name" value="Mutator"/>
    <property type="match status" value="1"/>
</dbReference>
<dbReference type="Proteomes" id="UP000821853">
    <property type="component" value="Chromosome 2"/>
</dbReference>
<gene>
    <name evidence="2" type="ORF">HPB48_021811</name>
</gene>
<dbReference type="OrthoDB" id="421276at2759"/>
<evidence type="ECO:0000313" key="2">
    <source>
        <dbReference type="EMBL" id="KAH9366147.1"/>
    </source>
</evidence>
<organism evidence="2 3">
    <name type="scientific">Haemaphysalis longicornis</name>
    <name type="common">Bush tick</name>
    <dbReference type="NCBI Taxonomy" id="44386"/>
    <lineage>
        <taxon>Eukaryota</taxon>
        <taxon>Metazoa</taxon>
        <taxon>Ecdysozoa</taxon>
        <taxon>Arthropoda</taxon>
        <taxon>Chelicerata</taxon>
        <taxon>Arachnida</taxon>
        <taxon>Acari</taxon>
        <taxon>Parasitiformes</taxon>
        <taxon>Ixodida</taxon>
        <taxon>Ixodoidea</taxon>
        <taxon>Ixodidae</taxon>
        <taxon>Haemaphysalinae</taxon>
        <taxon>Haemaphysalis</taxon>
    </lineage>
</organism>
<dbReference type="VEuPathDB" id="VectorBase:HLOH_044638"/>
<feature type="domain" description="Mutator-like transposase" evidence="1">
    <location>
        <begin position="1"/>
        <end position="96"/>
    </location>
</feature>
<protein>
    <recommendedName>
        <fullName evidence="1">Mutator-like transposase domain-containing protein</fullName>
    </recommendedName>
</protein>
<sequence>MEADVLVEGFRQSMQMHEVQYRTFIGDGDFSVYHQIESKVDYGRFVQKHGCANHVVKCYTFRLYAITKESKGGWPRLSGPRIKRIKNGAGKAVSHYAEILRDHPVDGKRQLARELATELRNGPKRVWLPLWLQELLL</sequence>
<dbReference type="InterPro" id="IPR049012">
    <property type="entry name" value="Mutator_transp_dom"/>
</dbReference>
<accession>A0A9J6FTQ0</accession>
<evidence type="ECO:0000259" key="1">
    <source>
        <dbReference type="Pfam" id="PF20700"/>
    </source>
</evidence>
<proteinExistence type="predicted"/>
<keyword evidence="3" id="KW-1185">Reference proteome</keyword>
<dbReference type="AlphaFoldDB" id="A0A9J6FTQ0"/>
<name>A0A9J6FTQ0_HAELO</name>
<reference evidence="2 3" key="1">
    <citation type="journal article" date="2020" name="Cell">
        <title>Large-Scale Comparative Analyses of Tick Genomes Elucidate Their Genetic Diversity and Vector Capacities.</title>
        <authorList>
            <consortium name="Tick Genome and Microbiome Consortium (TIGMIC)"/>
            <person name="Jia N."/>
            <person name="Wang J."/>
            <person name="Shi W."/>
            <person name="Du L."/>
            <person name="Sun Y."/>
            <person name="Zhan W."/>
            <person name="Jiang J.F."/>
            <person name="Wang Q."/>
            <person name="Zhang B."/>
            <person name="Ji P."/>
            <person name="Bell-Sakyi L."/>
            <person name="Cui X.M."/>
            <person name="Yuan T.T."/>
            <person name="Jiang B.G."/>
            <person name="Yang W.F."/>
            <person name="Lam T.T."/>
            <person name="Chang Q.C."/>
            <person name="Ding S.J."/>
            <person name="Wang X.J."/>
            <person name="Zhu J.G."/>
            <person name="Ruan X.D."/>
            <person name="Zhao L."/>
            <person name="Wei J.T."/>
            <person name="Ye R.Z."/>
            <person name="Que T.C."/>
            <person name="Du C.H."/>
            <person name="Zhou Y.H."/>
            <person name="Cheng J.X."/>
            <person name="Dai P.F."/>
            <person name="Guo W.B."/>
            <person name="Han X.H."/>
            <person name="Huang E.J."/>
            <person name="Li L.F."/>
            <person name="Wei W."/>
            <person name="Gao Y.C."/>
            <person name="Liu J.Z."/>
            <person name="Shao H.Z."/>
            <person name="Wang X."/>
            <person name="Wang C.C."/>
            <person name="Yang T.C."/>
            <person name="Huo Q.B."/>
            <person name="Li W."/>
            <person name="Chen H.Y."/>
            <person name="Chen S.E."/>
            <person name="Zhou L.G."/>
            <person name="Ni X.B."/>
            <person name="Tian J.H."/>
            <person name="Sheng Y."/>
            <person name="Liu T."/>
            <person name="Pan Y.S."/>
            <person name="Xia L.Y."/>
            <person name="Li J."/>
            <person name="Zhao F."/>
            <person name="Cao W.C."/>
        </authorList>
    </citation>
    <scope>NUCLEOTIDE SEQUENCE [LARGE SCALE GENOMIC DNA]</scope>
    <source>
        <strain evidence="2">HaeL-2018</strain>
    </source>
</reference>